<dbReference type="PANTHER" id="PTHR46332">
    <property type="entry name" value="ASPARTATE BETA-HYDROXYLASE DOMAIN-CONTAINING PROTEIN 2"/>
    <property type="match status" value="1"/>
</dbReference>
<keyword evidence="7" id="KW-1185">Reference proteome</keyword>
<dbReference type="Proteomes" id="UP000199647">
    <property type="component" value="Unassembled WGS sequence"/>
</dbReference>
<dbReference type="GO" id="GO:0051213">
    <property type="term" value="F:dioxygenase activity"/>
    <property type="evidence" value="ECO:0007669"/>
    <property type="project" value="UniProtKB-KW"/>
</dbReference>
<gene>
    <name evidence="6" type="ORF">SAMN05216548_101555</name>
</gene>
<dbReference type="SUPFAM" id="SSF51197">
    <property type="entry name" value="Clavaminate synthase-like"/>
    <property type="match status" value="1"/>
</dbReference>
<dbReference type="InterPro" id="IPR051821">
    <property type="entry name" value="Asp/Asn_beta-hydroxylase"/>
</dbReference>
<organism evidence="6 7">
    <name type="scientific">Faunimonas pinastri</name>
    <dbReference type="NCBI Taxonomy" id="1855383"/>
    <lineage>
        <taxon>Bacteria</taxon>
        <taxon>Pseudomonadati</taxon>
        <taxon>Pseudomonadota</taxon>
        <taxon>Alphaproteobacteria</taxon>
        <taxon>Hyphomicrobiales</taxon>
        <taxon>Afifellaceae</taxon>
        <taxon>Faunimonas</taxon>
    </lineage>
</organism>
<evidence type="ECO:0000256" key="4">
    <source>
        <dbReference type="SAM" id="MobiDB-lite"/>
    </source>
</evidence>
<comment type="similarity">
    <text evidence="1">Belongs to the aspartyl/asparaginyl beta-hydroxylase family.</text>
</comment>
<feature type="compositionally biased region" description="Basic and acidic residues" evidence="4">
    <location>
        <begin position="1"/>
        <end position="11"/>
    </location>
</feature>
<evidence type="ECO:0000313" key="7">
    <source>
        <dbReference type="Proteomes" id="UP000199647"/>
    </source>
</evidence>
<keyword evidence="3" id="KW-0560">Oxidoreductase</keyword>
<evidence type="ECO:0000256" key="3">
    <source>
        <dbReference type="ARBA" id="ARBA00023002"/>
    </source>
</evidence>
<accession>A0A1H9AXK3</accession>
<dbReference type="InterPro" id="IPR007803">
    <property type="entry name" value="Asp/Arg/Pro-Hydrxlase"/>
</dbReference>
<dbReference type="Gene3D" id="2.60.120.330">
    <property type="entry name" value="B-lactam Antibiotic, Isopenicillin N Synthase, Chain"/>
    <property type="match status" value="1"/>
</dbReference>
<name>A0A1H9AXK3_9HYPH</name>
<feature type="compositionally biased region" description="Low complexity" evidence="4">
    <location>
        <begin position="12"/>
        <end position="21"/>
    </location>
</feature>
<evidence type="ECO:0000259" key="5">
    <source>
        <dbReference type="Pfam" id="PF05118"/>
    </source>
</evidence>
<feature type="domain" description="Aspartyl/asparaginy/proline hydroxylase" evidence="5">
    <location>
        <begin position="72"/>
        <end position="229"/>
    </location>
</feature>
<dbReference type="STRING" id="1855383.SAMN05216548_101555"/>
<reference evidence="6 7" key="1">
    <citation type="submission" date="2016-10" db="EMBL/GenBank/DDBJ databases">
        <authorList>
            <person name="de Groot N.N."/>
        </authorList>
    </citation>
    <scope>NUCLEOTIDE SEQUENCE [LARGE SCALE GENOMIC DNA]</scope>
    <source>
        <strain evidence="6 7">A52C2</strain>
    </source>
</reference>
<sequence>MTNDTATERPAGKGAQQAKTAGLEDTMSKPGLANRAITAILNYAEKLNLTHSKVGNPCVYDNRVFPWAAEVEKEWHLIRAELDRVMVRKSELPGFHEISSEVRSISDDANWKTFLLCAYGIKSDEAIRSCPETWRIMQKVPGLKTAMFSIFEPGKHLPPHRGPYNGVLRLHVGLIVPEAAPDQLAIRVGDQVCHWQEGKALIFDDAFEHEAWNHTNQTRVVLFVDFVKPLRFPANIVNWVVLNMAVFTPFIREGYQAQKKWEKLFFGSGSHGRA</sequence>
<dbReference type="OrthoDB" id="21665at2"/>
<evidence type="ECO:0000256" key="2">
    <source>
        <dbReference type="ARBA" id="ARBA00022964"/>
    </source>
</evidence>
<proteinExistence type="inferred from homology"/>
<protein>
    <submittedName>
        <fullName evidence="6">Beta-hydroxylase</fullName>
    </submittedName>
</protein>
<dbReference type="InterPro" id="IPR027443">
    <property type="entry name" value="IPNS-like_sf"/>
</dbReference>
<evidence type="ECO:0000313" key="6">
    <source>
        <dbReference type="EMBL" id="SEP81484.1"/>
    </source>
</evidence>
<keyword evidence="2" id="KW-0223">Dioxygenase</keyword>
<dbReference type="GO" id="GO:0016020">
    <property type="term" value="C:membrane"/>
    <property type="evidence" value="ECO:0007669"/>
    <property type="project" value="TreeGrafter"/>
</dbReference>
<dbReference type="EMBL" id="FOFG01000001">
    <property type="protein sequence ID" value="SEP81484.1"/>
    <property type="molecule type" value="Genomic_DNA"/>
</dbReference>
<dbReference type="AlphaFoldDB" id="A0A1H9AXK3"/>
<dbReference type="PANTHER" id="PTHR46332:SF5">
    <property type="entry name" value="ASPARTATE BETA-HYDROXYLASE DOMAIN CONTAINING 2"/>
    <property type="match status" value="1"/>
</dbReference>
<dbReference type="Pfam" id="PF05118">
    <property type="entry name" value="Asp_Arg_Hydrox"/>
    <property type="match status" value="1"/>
</dbReference>
<evidence type="ECO:0000256" key="1">
    <source>
        <dbReference type="ARBA" id="ARBA00007730"/>
    </source>
</evidence>
<dbReference type="RefSeq" id="WP_092495017.1">
    <property type="nucleotide sequence ID" value="NZ_FOFG01000001.1"/>
</dbReference>
<feature type="region of interest" description="Disordered" evidence="4">
    <location>
        <begin position="1"/>
        <end position="27"/>
    </location>
</feature>